<keyword evidence="2" id="KW-1185">Reference proteome</keyword>
<proteinExistence type="predicted"/>
<evidence type="ECO:0000313" key="2">
    <source>
        <dbReference type="Proteomes" id="UP001165120"/>
    </source>
</evidence>
<organism evidence="1 2">
    <name type="scientific">Candida boidinii</name>
    <name type="common">Yeast</name>
    <dbReference type="NCBI Taxonomy" id="5477"/>
    <lineage>
        <taxon>Eukaryota</taxon>
        <taxon>Fungi</taxon>
        <taxon>Dikarya</taxon>
        <taxon>Ascomycota</taxon>
        <taxon>Saccharomycotina</taxon>
        <taxon>Pichiomycetes</taxon>
        <taxon>Pichiales</taxon>
        <taxon>Pichiaceae</taxon>
        <taxon>Ogataea</taxon>
        <taxon>Ogataea/Candida clade</taxon>
    </lineage>
</organism>
<dbReference type="Proteomes" id="UP001165120">
    <property type="component" value="Unassembled WGS sequence"/>
</dbReference>
<reference evidence="1" key="1">
    <citation type="submission" date="2023-04" db="EMBL/GenBank/DDBJ databases">
        <title>Candida boidinii NBRC 10035.</title>
        <authorList>
            <person name="Ichikawa N."/>
            <person name="Sato H."/>
            <person name="Tonouchi N."/>
        </authorList>
    </citation>
    <scope>NUCLEOTIDE SEQUENCE</scope>
    <source>
        <strain evidence="1">NBRC 10035</strain>
    </source>
</reference>
<comment type="caution">
    <text evidence="1">The sequence shown here is derived from an EMBL/GenBank/DDBJ whole genome shotgun (WGS) entry which is preliminary data.</text>
</comment>
<dbReference type="AlphaFoldDB" id="A0A9W6T8L8"/>
<sequence length="146" mass="17285">MRYNRNDHGHIGIDYIDDITDSNDSNNSVNILQLISKFNFKKFDQMKTVQWYCCQCGKSYGDLDHFIISNDDFINLKSQYNRHPNDNHDDHIDVDDDISNDEINFIMEKLTSKLVNRFDCNRCSHMMCPYCIKARLGDLLRKNYCI</sequence>
<evidence type="ECO:0000313" key="1">
    <source>
        <dbReference type="EMBL" id="GME79394.1"/>
    </source>
</evidence>
<gene>
    <name evidence="1" type="ORF">Cboi02_000610900</name>
</gene>
<protein>
    <submittedName>
        <fullName evidence="1">Unnamed protein product</fullName>
    </submittedName>
</protein>
<accession>A0A9W6T8L8</accession>
<name>A0A9W6T8L8_CANBO</name>
<dbReference type="EMBL" id="BSXN01003506">
    <property type="protein sequence ID" value="GME79394.1"/>
    <property type="molecule type" value="Genomic_DNA"/>
</dbReference>